<dbReference type="PANTHER" id="PTHR38248:SF2">
    <property type="entry name" value="FUNK1 11"/>
    <property type="match status" value="1"/>
</dbReference>
<dbReference type="Pfam" id="PF17667">
    <property type="entry name" value="Pkinase_fungal"/>
    <property type="match status" value="2"/>
</dbReference>
<sequence length="366" mass="41678">MCATRSGTSVTESFDYTQDPSLATFFWRLSHSSAETRGIDTTFHRATEGNVEESLEARRALQLLDTAPLYKVSVVDEVSDETSFYLVSDPFTTSHRSPTGRCTRCFRAYDVQWKKIVLLKDSWRVDGYEAEGETYRALNSKGVRNIPQLVAAGNVSGCPGWTCGDEPFLEPQKRRVHHHYRLVLDTIGHSLTHFDSTWQLVNAILDAMIAHQDALERAQRLHRDISVGNIIITDDSRGMLIDWELSKVLDHKEPRSYEKTGTWQFRSVRLLEADSQNPIEHSAGDDVESFFWVLSWVVGRNASSSMTNNVWANFLRSFDSDVYMKKTMLQSGAPTIEGMKLATPQVKNLLIKLWRHFGGRYGSERF</sequence>
<evidence type="ECO:0000259" key="1">
    <source>
        <dbReference type="Pfam" id="PF17667"/>
    </source>
</evidence>
<dbReference type="SUPFAM" id="SSF56112">
    <property type="entry name" value="Protein kinase-like (PK-like)"/>
    <property type="match status" value="1"/>
</dbReference>
<dbReference type="InterPro" id="IPR040976">
    <property type="entry name" value="Pkinase_fungal"/>
</dbReference>
<evidence type="ECO:0000313" key="3">
    <source>
        <dbReference type="Proteomes" id="UP000053593"/>
    </source>
</evidence>
<feature type="domain" description="Fungal-type protein kinase" evidence="1">
    <location>
        <begin position="175"/>
        <end position="298"/>
    </location>
</feature>
<name>A0A0D0C9T6_9AGAR</name>
<dbReference type="Proteomes" id="UP000053593">
    <property type="component" value="Unassembled WGS sequence"/>
</dbReference>
<keyword evidence="3" id="KW-1185">Reference proteome</keyword>
<reference evidence="2 3" key="1">
    <citation type="submission" date="2014-04" db="EMBL/GenBank/DDBJ databases">
        <title>Evolutionary Origins and Diversification of the Mycorrhizal Mutualists.</title>
        <authorList>
            <consortium name="DOE Joint Genome Institute"/>
            <consortium name="Mycorrhizal Genomics Consortium"/>
            <person name="Kohler A."/>
            <person name="Kuo A."/>
            <person name="Nagy L.G."/>
            <person name="Floudas D."/>
            <person name="Copeland A."/>
            <person name="Barry K.W."/>
            <person name="Cichocki N."/>
            <person name="Veneault-Fourrey C."/>
            <person name="LaButti K."/>
            <person name="Lindquist E.A."/>
            <person name="Lipzen A."/>
            <person name="Lundell T."/>
            <person name="Morin E."/>
            <person name="Murat C."/>
            <person name="Riley R."/>
            <person name="Ohm R."/>
            <person name="Sun H."/>
            <person name="Tunlid A."/>
            <person name="Henrissat B."/>
            <person name="Grigoriev I.V."/>
            <person name="Hibbett D.S."/>
            <person name="Martin F."/>
        </authorList>
    </citation>
    <scope>NUCLEOTIDE SEQUENCE [LARGE SCALE GENOMIC DNA]</scope>
    <source>
        <strain evidence="2 3">FD-317 M1</strain>
    </source>
</reference>
<gene>
    <name evidence="2" type="ORF">GYMLUDRAFT_181302</name>
</gene>
<dbReference type="Gene3D" id="1.10.510.10">
    <property type="entry name" value="Transferase(Phosphotransferase) domain 1"/>
    <property type="match status" value="1"/>
</dbReference>
<accession>A0A0D0C9T6</accession>
<dbReference type="EMBL" id="KN834861">
    <property type="protein sequence ID" value="KIK51533.1"/>
    <property type="molecule type" value="Genomic_DNA"/>
</dbReference>
<organism evidence="2 3">
    <name type="scientific">Collybiopsis luxurians FD-317 M1</name>
    <dbReference type="NCBI Taxonomy" id="944289"/>
    <lineage>
        <taxon>Eukaryota</taxon>
        <taxon>Fungi</taxon>
        <taxon>Dikarya</taxon>
        <taxon>Basidiomycota</taxon>
        <taxon>Agaricomycotina</taxon>
        <taxon>Agaricomycetes</taxon>
        <taxon>Agaricomycetidae</taxon>
        <taxon>Agaricales</taxon>
        <taxon>Marasmiineae</taxon>
        <taxon>Omphalotaceae</taxon>
        <taxon>Collybiopsis</taxon>
        <taxon>Collybiopsis luxurians</taxon>
    </lineage>
</organism>
<proteinExistence type="predicted"/>
<feature type="domain" description="Fungal-type protein kinase" evidence="1">
    <location>
        <begin position="3"/>
        <end position="155"/>
    </location>
</feature>
<dbReference type="PANTHER" id="PTHR38248">
    <property type="entry name" value="FUNK1 6"/>
    <property type="match status" value="1"/>
</dbReference>
<dbReference type="OrthoDB" id="2739948at2759"/>
<dbReference type="AlphaFoldDB" id="A0A0D0C9T6"/>
<dbReference type="InterPro" id="IPR011009">
    <property type="entry name" value="Kinase-like_dom_sf"/>
</dbReference>
<dbReference type="HOGENOM" id="CLU_006410_1_0_1"/>
<evidence type="ECO:0000313" key="2">
    <source>
        <dbReference type="EMBL" id="KIK51533.1"/>
    </source>
</evidence>
<protein>
    <recommendedName>
        <fullName evidence="1">Fungal-type protein kinase domain-containing protein</fullName>
    </recommendedName>
</protein>